<keyword evidence="1" id="KW-0227">DNA damage</keyword>
<dbReference type="Pfam" id="PF20114">
    <property type="entry name" value="DUF6504"/>
    <property type="match status" value="1"/>
</dbReference>
<accession>A0A7Y7IXA0</accession>
<feature type="domain" description="DUF6504" evidence="2">
    <location>
        <begin position="159"/>
        <end position="234"/>
    </location>
</feature>
<name>A0A7Y7IXA0_9PROT</name>
<evidence type="ECO:0000313" key="4">
    <source>
        <dbReference type="Proteomes" id="UP000534870"/>
    </source>
</evidence>
<proteinExistence type="predicted"/>
<dbReference type="PANTHER" id="PTHR35369">
    <property type="entry name" value="BLR3025 PROTEIN-RELATED"/>
    <property type="match status" value="1"/>
</dbReference>
<evidence type="ECO:0000313" key="3">
    <source>
        <dbReference type="EMBL" id="NVN12049.1"/>
    </source>
</evidence>
<sequence>LCSGLEARGLGVRRLDLLLHRVDRRAEAVRIATGRPVRDAERLARLLCEKIETIDPGFGIERMVLTATLTEPIETRQHVSALVEQEDADLSGLIDILANRVGMRALYRLAPVESDVPERSVTRVPPLAPDACAEWPGYWPRPIRLLPHPEPIGTMAMLPDHPPAFFVWRGVRRHVACADGPERVFGEWWQGDAELATVRDYFRVEDTSGARFWIYRAGDGEHGESGSQRWFLHGIFG</sequence>
<comment type="caution">
    <text evidence="3">The sequence shown here is derived from an EMBL/GenBank/DDBJ whole genome shotgun (WGS) entry which is preliminary data.</text>
</comment>
<evidence type="ECO:0000259" key="2">
    <source>
        <dbReference type="Pfam" id="PF20114"/>
    </source>
</evidence>
<evidence type="ECO:0000256" key="1">
    <source>
        <dbReference type="ARBA" id="ARBA00022763"/>
    </source>
</evidence>
<dbReference type="Proteomes" id="UP000534870">
    <property type="component" value="Unassembled WGS sequence"/>
</dbReference>
<organism evidence="3 4">
    <name type="scientific">Nguyenibacter vanlangensis</name>
    <dbReference type="NCBI Taxonomy" id="1216886"/>
    <lineage>
        <taxon>Bacteria</taxon>
        <taxon>Pseudomonadati</taxon>
        <taxon>Pseudomonadota</taxon>
        <taxon>Alphaproteobacteria</taxon>
        <taxon>Acetobacterales</taxon>
        <taxon>Acetobacteraceae</taxon>
        <taxon>Nguyenibacter</taxon>
    </lineage>
</organism>
<dbReference type="EMBL" id="JABXXP010000321">
    <property type="protein sequence ID" value="NVN12049.1"/>
    <property type="molecule type" value="Genomic_DNA"/>
</dbReference>
<dbReference type="RefSeq" id="WP_374729345.1">
    <property type="nucleotide sequence ID" value="NZ_JABXXP010000321.1"/>
</dbReference>
<dbReference type="GO" id="GO:0006281">
    <property type="term" value="P:DNA repair"/>
    <property type="evidence" value="ECO:0007669"/>
    <property type="project" value="TreeGrafter"/>
</dbReference>
<dbReference type="InterPro" id="IPR045443">
    <property type="entry name" value="DUF6504"/>
</dbReference>
<protein>
    <submittedName>
        <fullName evidence="3">DNA polymerase Y family protein</fullName>
    </submittedName>
</protein>
<dbReference type="AlphaFoldDB" id="A0A7Y7IXA0"/>
<gene>
    <name evidence="3" type="ORF">HUK84_13125</name>
</gene>
<reference evidence="3 4" key="1">
    <citation type="submission" date="2020-06" db="EMBL/GenBank/DDBJ databases">
        <title>Description of novel acetic acid bacteria.</title>
        <authorList>
            <person name="Sombolestani A."/>
        </authorList>
    </citation>
    <scope>NUCLEOTIDE SEQUENCE [LARGE SCALE GENOMIC DNA]</scope>
    <source>
        <strain evidence="3 4">LMG 31431</strain>
    </source>
</reference>
<dbReference type="PANTHER" id="PTHR35369:SF2">
    <property type="entry name" value="BLR3025 PROTEIN"/>
    <property type="match status" value="1"/>
</dbReference>
<feature type="non-terminal residue" evidence="3">
    <location>
        <position position="1"/>
    </location>
</feature>
<dbReference type="InterPro" id="IPR050356">
    <property type="entry name" value="SulA_CellDiv_inhibitor"/>
</dbReference>